<accession>A0A5J4S6C0</accession>
<reference evidence="1" key="1">
    <citation type="submission" date="2019-03" db="EMBL/GenBank/DDBJ databases">
        <title>Single cell metagenomics reveals metabolic interactions within the superorganism composed of flagellate Streblomastix strix and complex community of Bacteroidetes bacteria on its surface.</title>
        <authorList>
            <person name="Treitli S.C."/>
            <person name="Kolisko M."/>
            <person name="Husnik F."/>
            <person name="Keeling P."/>
            <person name="Hampl V."/>
        </authorList>
    </citation>
    <scope>NUCLEOTIDE SEQUENCE</scope>
    <source>
        <strain evidence="1">STM</strain>
    </source>
</reference>
<proteinExistence type="predicted"/>
<name>A0A5J4S6C0_9ZZZZ</name>
<protein>
    <submittedName>
        <fullName evidence="1">Uncharacterized protein</fullName>
    </submittedName>
</protein>
<sequence length="32" mass="3786">MDEKELAAFALNHPRFLERYTCPVLSTFRESN</sequence>
<dbReference type="AlphaFoldDB" id="A0A5J4S6C0"/>
<evidence type="ECO:0000313" key="1">
    <source>
        <dbReference type="EMBL" id="KAA6340933.1"/>
    </source>
</evidence>
<dbReference type="EMBL" id="SNRY01000423">
    <property type="protein sequence ID" value="KAA6340933.1"/>
    <property type="molecule type" value="Genomic_DNA"/>
</dbReference>
<comment type="caution">
    <text evidence="1">The sequence shown here is derived from an EMBL/GenBank/DDBJ whole genome shotgun (WGS) entry which is preliminary data.</text>
</comment>
<organism evidence="1">
    <name type="scientific">termite gut metagenome</name>
    <dbReference type="NCBI Taxonomy" id="433724"/>
    <lineage>
        <taxon>unclassified sequences</taxon>
        <taxon>metagenomes</taxon>
        <taxon>organismal metagenomes</taxon>
    </lineage>
</organism>
<gene>
    <name evidence="1" type="ORF">EZS27_011238</name>
</gene>